<keyword evidence="1 8" id="KW-0732">Signal</keyword>
<keyword evidence="4" id="KW-0326">Glycosidase</keyword>
<protein>
    <submittedName>
        <fullName evidence="10">Ig-like domain-containing protein</fullName>
    </submittedName>
</protein>
<evidence type="ECO:0000313" key="11">
    <source>
        <dbReference type="Proteomes" id="UP001059380"/>
    </source>
</evidence>
<dbReference type="GO" id="GO:0000272">
    <property type="term" value="P:polysaccharide catabolic process"/>
    <property type="evidence" value="ECO:0007669"/>
    <property type="project" value="UniProtKB-KW"/>
</dbReference>
<proteinExistence type="inferred from homology"/>
<evidence type="ECO:0000256" key="8">
    <source>
        <dbReference type="SAM" id="SignalP"/>
    </source>
</evidence>
<dbReference type="InterPro" id="IPR003343">
    <property type="entry name" value="Big_2"/>
</dbReference>
<gene>
    <name evidence="10" type="ORF">MOP44_18255</name>
</gene>
<evidence type="ECO:0000256" key="5">
    <source>
        <dbReference type="ARBA" id="ARBA00023326"/>
    </source>
</evidence>
<organism evidence="10 11">
    <name type="scientific">Occallatibacter riparius</name>
    <dbReference type="NCBI Taxonomy" id="1002689"/>
    <lineage>
        <taxon>Bacteria</taxon>
        <taxon>Pseudomonadati</taxon>
        <taxon>Acidobacteriota</taxon>
        <taxon>Terriglobia</taxon>
        <taxon>Terriglobales</taxon>
        <taxon>Acidobacteriaceae</taxon>
        <taxon>Occallatibacter</taxon>
    </lineage>
</organism>
<dbReference type="GO" id="GO:0010411">
    <property type="term" value="P:xyloglucan metabolic process"/>
    <property type="evidence" value="ECO:0007669"/>
    <property type="project" value="TreeGrafter"/>
</dbReference>
<dbReference type="InterPro" id="IPR015943">
    <property type="entry name" value="WD40/YVTN_repeat-like_dom_sf"/>
</dbReference>
<accession>A0A9J7BMV1</accession>
<evidence type="ECO:0000256" key="7">
    <source>
        <dbReference type="SAM" id="MobiDB-lite"/>
    </source>
</evidence>
<reference evidence="10" key="1">
    <citation type="submission" date="2021-04" db="EMBL/GenBank/DDBJ databases">
        <title>Phylogenetic analysis of Acidobacteriaceae.</title>
        <authorList>
            <person name="Qiu L."/>
            <person name="Zhang Q."/>
        </authorList>
    </citation>
    <scope>NUCLEOTIDE SEQUENCE</scope>
    <source>
        <strain evidence="10">DSM 25168</strain>
    </source>
</reference>
<feature type="compositionally biased region" description="Basic residues" evidence="7">
    <location>
        <begin position="1"/>
        <end position="18"/>
    </location>
</feature>
<feature type="chain" id="PRO_5039895041" evidence="8">
    <location>
        <begin position="35"/>
        <end position="880"/>
    </location>
</feature>
<dbReference type="Proteomes" id="UP001059380">
    <property type="component" value="Chromosome"/>
</dbReference>
<dbReference type="GO" id="GO:0016798">
    <property type="term" value="F:hydrolase activity, acting on glycosyl bonds"/>
    <property type="evidence" value="ECO:0007669"/>
    <property type="project" value="UniProtKB-KW"/>
</dbReference>
<keyword evidence="3" id="KW-0119">Carbohydrate metabolism</keyword>
<dbReference type="Gene3D" id="2.130.10.10">
    <property type="entry name" value="YVTN repeat-like/Quinoprotein amine dehydrogenase"/>
    <property type="match status" value="2"/>
</dbReference>
<dbReference type="InterPro" id="IPR052025">
    <property type="entry name" value="Xyloglucanase_GH74"/>
</dbReference>
<dbReference type="PANTHER" id="PTHR43739:SF2">
    <property type="entry name" value="OLIGOXYLOGLUCAN-REDUCING END-SPECIFIC XYLOGLUCANASE-RELATED"/>
    <property type="match status" value="1"/>
</dbReference>
<dbReference type="Gene3D" id="2.60.40.1080">
    <property type="match status" value="1"/>
</dbReference>
<dbReference type="EMBL" id="CP093313">
    <property type="protein sequence ID" value="UWZ82509.1"/>
    <property type="molecule type" value="Genomic_DNA"/>
</dbReference>
<keyword evidence="2" id="KW-0378">Hydrolase</keyword>
<feature type="region of interest" description="Disordered" evidence="7">
    <location>
        <begin position="41"/>
        <end position="67"/>
    </location>
</feature>
<name>A0A9J7BMV1_9BACT</name>
<dbReference type="SMART" id="SM00635">
    <property type="entry name" value="BID_2"/>
    <property type="match status" value="1"/>
</dbReference>
<dbReference type="KEGG" id="orp:MOP44_18255"/>
<evidence type="ECO:0000256" key="6">
    <source>
        <dbReference type="ARBA" id="ARBA00037986"/>
    </source>
</evidence>
<feature type="signal peptide" evidence="8">
    <location>
        <begin position="1"/>
        <end position="34"/>
    </location>
</feature>
<feature type="compositionally biased region" description="Pro residues" evidence="7">
    <location>
        <begin position="49"/>
        <end position="61"/>
    </location>
</feature>
<sequence>MSLRSLRPHLPSRSRRRSSLTPTATLLASFAICAAQVSCSGGASSSGSTPPPTPPPTPTPTPQSLAVSAPGTSLLIGDTLQLTATSKYTDGSSHDVTSTAVWTVSSGAPATVSSGGLLGATSAGDFTVTATVGSLSATQAFHVATPRTTPGENGFNWASVNIQGMGYVTGLVIHPLAPYDIYIRTDVGGAYRFDRTRQQWIPLLDRYGRLESEIYGVESIAVDATDTNTVYIAAAHGRTLSGSNVQTPAEVLVSHDRGATWANTGLGAKSLYIGANDSYRGTTGERLVVDPSDPGVVYFASRQNGLWRGVRTTGDQFDWQPVSSSLPSPSISPGVTFVLFDKSGGTNSSGETLNLYAGVYGSGVYASTDAGSTWTQIASTVNPERAAIASDGALFVAFGGDEGATSGGVGRYSGGKWQDITPPGANAAFAGVTVDPANPRTVLAAANSNRKIYRSSDQGATWSAIPSATPDVYTPQYYPAGPGMWGNAALVIDPANSKRVWQTNGYGVLETEDITAASTQWTWQMNNLEELVVQKVIVPPVVTVPGTNTPGADLLSVVADMVGFRHASRDIVPAATIDSFAYVAQGTGIAYCASQTHNAVFVGWDETDVARPMSGITADNGLTWKHIPNTAPGTAGKIAMAADDPKKMVWAPYNASPVYTLDGGVVWNPAKSNGAPLPASWQLSNPWWNGDVLTADQVAPGTYYYFNNGDFYVSSDNGATWTNRTVAWPQDPHWVIQASIVPNPAKAGDVWMAFAPNSNQPWMYQLIHSSDGGKTFVPVTTLEYADFVAFGKGNDASTPFIYVHGRAPGDTADAIYKSEDTGATWTRISDPPRMQFGEINSLEGDMRTRDLVYVGQGGRGIVFGYGANSGITRPSSRHAR</sequence>
<evidence type="ECO:0000256" key="4">
    <source>
        <dbReference type="ARBA" id="ARBA00023295"/>
    </source>
</evidence>
<keyword evidence="5" id="KW-0624">Polysaccharide degradation</keyword>
<evidence type="ECO:0000313" key="10">
    <source>
        <dbReference type="EMBL" id="UWZ82509.1"/>
    </source>
</evidence>
<dbReference type="CDD" id="cd15482">
    <property type="entry name" value="Sialidase_non-viral"/>
    <property type="match status" value="1"/>
</dbReference>
<feature type="region of interest" description="Disordered" evidence="7">
    <location>
        <begin position="1"/>
        <end position="20"/>
    </location>
</feature>
<dbReference type="SUPFAM" id="SSF110296">
    <property type="entry name" value="Oligoxyloglucan reducing end-specific cellobiohydrolase"/>
    <property type="match status" value="2"/>
</dbReference>
<comment type="similarity">
    <text evidence="6">Belongs to the glycosyl hydrolase 74 family.</text>
</comment>
<feature type="domain" description="BIG2" evidence="9">
    <location>
        <begin position="61"/>
        <end position="142"/>
    </location>
</feature>
<dbReference type="PANTHER" id="PTHR43739">
    <property type="entry name" value="XYLOGLUCANASE (EUROFUNG)"/>
    <property type="match status" value="1"/>
</dbReference>
<dbReference type="RefSeq" id="WP_260791693.1">
    <property type="nucleotide sequence ID" value="NZ_CP093313.1"/>
</dbReference>
<evidence type="ECO:0000259" key="9">
    <source>
        <dbReference type="SMART" id="SM00635"/>
    </source>
</evidence>
<dbReference type="AlphaFoldDB" id="A0A9J7BMV1"/>
<evidence type="ECO:0000256" key="2">
    <source>
        <dbReference type="ARBA" id="ARBA00022801"/>
    </source>
</evidence>
<keyword evidence="11" id="KW-1185">Reference proteome</keyword>
<dbReference type="Pfam" id="PF02368">
    <property type="entry name" value="Big_2"/>
    <property type="match status" value="1"/>
</dbReference>
<dbReference type="SUPFAM" id="SSF49373">
    <property type="entry name" value="Invasin/intimin cell-adhesion fragments"/>
    <property type="match status" value="1"/>
</dbReference>
<evidence type="ECO:0000256" key="1">
    <source>
        <dbReference type="ARBA" id="ARBA00022729"/>
    </source>
</evidence>
<dbReference type="InterPro" id="IPR008964">
    <property type="entry name" value="Invasin/intimin_cell_adhesion"/>
</dbReference>
<evidence type="ECO:0000256" key="3">
    <source>
        <dbReference type="ARBA" id="ARBA00023277"/>
    </source>
</evidence>